<dbReference type="OrthoDB" id="67965at2759"/>
<evidence type="ECO:0000313" key="3">
    <source>
        <dbReference type="Proteomes" id="UP000053257"/>
    </source>
</evidence>
<proteinExistence type="predicted"/>
<keyword evidence="1" id="KW-0812">Transmembrane</keyword>
<gene>
    <name evidence="2" type="ORF">PHLGIDRAFT_100140</name>
</gene>
<keyword evidence="1" id="KW-1133">Transmembrane helix</keyword>
<dbReference type="GO" id="GO:0016020">
    <property type="term" value="C:membrane"/>
    <property type="evidence" value="ECO:0007669"/>
    <property type="project" value="TreeGrafter"/>
</dbReference>
<dbReference type="Pfam" id="PF06966">
    <property type="entry name" value="DUF1295"/>
    <property type="match status" value="1"/>
</dbReference>
<dbReference type="Proteomes" id="UP000053257">
    <property type="component" value="Unassembled WGS sequence"/>
</dbReference>
<sequence>MSAVFSRLVPVITTAYALQAGCALYFVPKANELYYDFAGAAGFLSTAFVSLYYPALRAKYWDRVPGALLPAIQSFAPRQLLATAALSMWSVRLGTFLATRALTAGGDSRFDEVKHRPAIFTAYWMAQATWVLVVGLPVYLVNTLPVAAHPPLGARDFLSFALFASSWLFEIVADHQKTVWRRAKDKKEHDEQFMTSGLWGVSRHPNYVGEVGLWVGIWALCTTSLSAHYVPRYTWLFAGASPLMTYFLLRKVSGVPPLERAGDKRYAGPKWDHYKRTTPIFWPWGGSS</sequence>
<keyword evidence="3" id="KW-1185">Reference proteome</keyword>
<evidence type="ECO:0008006" key="4">
    <source>
        <dbReference type="Google" id="ProtNLM"/>
    </source>
</evidence>
<feature type="transmembrane region" description="Helical" evidence="1">
    <location>
        <begin position="118"/>
        <end position="140"/>
    </location>
</feature>
<protein>
    <recommendedName>
        <fullName evidence="4">Steroid 5-alpha reductase C-terminal domain-containing protein</fullName>
    </recommendedName>
</protein>
<feature type="transmembrane region" description="Helical" evidence="1">
    <location>
        <begin position="152"/>
        <end position="173"/>
    </location>
</feature>
<dbReference type="EMBL" id="KN840448">
    <property type="protein sequence ID" value="KIP11179.1"/>
    <property type="molecule type" value="Genomic_DNA"/>
</dbReference>
<evidence type="ECO:0000313" key="2">
    <source>
        <dbReference type="EMBL" id="KIP11179.1"/>
    </source>
</evidence>
<keyword evidence="1" id="KW-0472">Membrane</keyword>
<dbReference type="InterPro" id="IPR010721">
    <property type="entry name" value="UstE-like"/>
</dbReference>
<dbReference type="Gene3D" id="1.20.120.1630">
    <property type="match status" value="1"/>
</dbReference>
<evidence type="ECO:0000256" key="1">
    <source>
        <dbReference type="SAM" id="Phobius"/>
    </source>
</evidence>
<accession>A0A0C3P0B0</accession>
<dbReference type="HOGENOM" id="CLU_043418_1_0_1"/>
<dbReference type="PANTHER" id="PTHR32251">
    <property type="entry name" value="3-OXO-5-ALPHA-STEROID 4-DEHYDROGENASE"/>
    <property type="match status" value="1"/>
</dbReference>
<reference evidence="2 3" key="1">
    <citation type="journal article" date="2014" name="PLoS Genet.">
        <title>Analysis of the Phlebiopsis gigantea genome, transcriptome and secretome provides insight into its pioneer colonization strategies of wood.</title>
        <authorList>
            <person name="Hori C."/>
            <person name="Ishida T."/>
            <person name="Igarashi K."/>
            <person name="Samejima M."/>
            <person name="Suzuki H."/>
            <person name="Master E."/>
            <person name="Ferreira P."/>
            <person name="Ruiz-Duenas F.J."/>
            <person name="Held B."/>
            <person name="Canessa P."/>
            <person name="Larrondo L.F."/>
            <person name="Schmoll M."/>
            <person name="Druzhinina I.S."/>
            <person name="Kubicek C.P."/>
            <person name="Gaskell J.A."/>
            <person name="Kersten P."/>
            <person name="St John F."/>
            <person name="Glasner J."/>
            <person name="Sabat G."/>
            <person name="Splinter BonDurant S."/>
            <person name="Syed K."/>
            <person name="Yadav J."/>
            <person name="Mgbeahuruike A.C."/>
            <person name="Kovalchuk A."/>
            <person name="Asiegbu F.O."/>
            <person name="Lackner G."/>
            <person name="Hoffmeister D."/>
            <person name="Rencoret J."/>
            <person name="Gutierrez A."/>
            <person name="Sun H."/>
            <person name="Lindquist E."/>
            <person name="Barry K."/>
            <person name="Riley R."/>
            <person name="Grigoriev I.V."/>
            <person name="Henrissat B."/>
            <person name="Kues U."/>
            <person name="Berka R.M."/>
            <person name="Martinez A.T."/>
            <person name="Covert S.F."/>
            <person name="Blanchette R.A."/>
            <person name="Cullen D."/>
        </authorList>
    </citation>
    <scope>NUCLEOTIDE SEQUENCE [LARGE SCALE GENOMIC DNA]</scope>
    <source>
        <strain evidence="2 3">11061_1 CR5-6</strain>
    </source>
</reference>
<feature type="transmembrane region" description="Helical" evidence="1">
    <location>
        <begin position="33"/>
        <end position="53"/>
    </location>
</feature>
<dbReference type="PANTHER" id="PTHR32251:SF17">
    <property type="entry name" value="STEROID 5-ALPHA REDUCTASE C-TERMINAL DOMAIN-CONTAINING PROTEIN"/>
    <property type="match status" value="1"/>
</dbReference>
<feature type="transmembrane region" description="Helical" evidence="1">
    <location>
        <begin position="7"/>
        <end position="27"/>
    </location>
</feature>
<name>A0A0C3P0B0_PHLG1</name>
<organism evidence="2 3">
    <name type="scientific">Phlebiopsis gigantea (strain 11061_1 CR5-6)</name>
    <name type="common">White-rot fungus</name>
    <name type="synonym">Peniophora gigantea</name>
    <dbReference type="NCBI Taxonomy" id="745531"/>
    <lineage>
        <taxon>Eukaryota</taxon>
        <taxon>Fungi</taxon>
        <taxon>Dikarya</taxon>
        <taxon>Basidiomycota</taxon>
        <taxon>Agaricomycotina</taxon>
        <taxon>Agaricomycetes</taxon>
        <taxon>Polyporales</taxon>
        <taxon>Phanerochaetaceae</taxon>
        <taxon>Phlebiopsis</taxon>
    </lineage>
</organism>
<dbReference type="AlphaFoldDB" id="A0A0C3P0B0"/>